<comment type="similarity">
    <text evidence="1">Belongs to the nitroreductase family.</text>
</comment>
<evidence type="ECO:0000313" key="4">
    <source>
        <dbReference type="EMBL" id="GAG42513.1"/>
    </source>
</evidence>
<organism evidence="4">
    <name type="scientific">marine sediment metagenome</name>
    <dbReference type="NCBI Taxonomy" id="412755"/>
    <lineage>
        <taxon>unclassified sequences</taxon>
        <taxon>metagenomes</taxon>
        <taxon>ecological metagenomes</taxon>
    </lineage>
</organism>
<accession>X0Y189</accession>
<dbReference type="SUPFAM" id="SSF55469">
    <property type="entry name" value="FMN-dependent nitroreductase-like"/>
    <property type="match status" value="1"/>
</dbReference>
<dbReference type="PANTHER" id="PTHR43673:SF10">
    <property type="entry name" value="NADH DEHYDROGENASE_NAD(P)H NITROREDUCTASE XCC3605-RELATED"/>
    <property type="match status" value="1"/>
</dbReference>
<sequence length="124" mass="13898">IIDKSKSPSAYIIVLLKNPNNKWPIISDGAAAIQNMMLMSYAKGIGSCWVGSIKKNRVHELLKIPKHLTILSTIALGYPDEKPMVEEVNLKEPKVYINTTGKMFIQKRVLESIISINEFKSSLL</sequence>
<proteinExistence type="inferred from homology"/>
<protein>
    <recommendedName>
        <fullName evidence="3">Nitroreductase domain-containing protein</fullName>
    </recommendedName>
</protein>
<dbReference type="Pfam" id="PF00881">
    <property type="entry name" value="Nitroreductase"/>
    <property type="match status" value="1"/>
</dbReference>
<keyword evidence="2" id="KW-0560">Oxidoreductase</keyword>
<comment type="caution">
    <text evidence="4">The sequence shown here is derived from an EMBL/GenBank/DDBJ whole genome shotgun (WGS) entry which is preliminary data.</text>
</comment>
<evidence type="ECO:0000259" key="3">
    <source>
        <dbReference type="Pfam" id="PF00881"/>
    </source>
</evidence>
<dbReference type="PANTHER" id="PTHR43673">
    <property type="entry name" value="NAD(P)H NITROREDUCTASE YDGI-RELATED"/>
    <property type="match status" value="1"/>
</dbReference>
<name>X0Y189_9ZZZZ</name>
<evidence type="ECO:0000256" key="2">
    <source>
        <dbReference type="ARBA" id="ARBA00023002"/>
    </source>
</evidence>
<evidence type="ECO:0000256" key="1">
    <source>
        <dbReference type="ARBA" id="ARBA00007118"/>
    </source>
</evidence>
<dbReference type="GO" id="GO:0016491">
    <property type="term" value="F:oxidoreductase activity"/>
    <property type="evidence" value="ECO:0007669"/>
    <property type="project" value="UniProtKB-KW"/>
</dbReference>
<dbReference type="AlphaFoldDB" id="X0Y189"/>
<gene>
    <name evidence="4" type="ORF">S01H1_84480</name>
</gene>
<dbReference type="InterPro" id="IPR029479">
    <property type="entry name" value="Nitroreductase"/>
</dbReference>
<dbReference type="EMBL" id="BARS01057687">
    <property type="protein sequence ID" value="GAG42513.1"/>
    <property type="molecule type" value="Genomic_DNA"/>
</dbReference>
<feature type="non-terminal residue" evidence="4">
    <location>
        <position position="1"/>
    </location>
</feature>
<reference evidence="4" key="1">
    <citation type="journal article" date="2014" name="Front. Microbiol.">
        <title>High frequency of phylogenetically diverse reductive dehalogenase-homologous genes in deep subseafloor sedimentary metagenomes.</title>
        <authorList>
            <person name="Kawai M."/>
            <person name="Futagami T."/>
            <person name="Toyoda A."/>
            <person name="Takaki Y."/>
            <person name="Nishi S."/>
            <person name="Hori S."/>
            <person name="Arai W."/>
            <person name="Tsubouchi T."/>
            <person name="Morono Y."/>
            <person name="Uchiyama I."/>
            <person name="Ito T."/>
            <person name="Fujiyama A."/>
            <person name="Inagaki F."/>
            <person name="Takami H."/>
        </authorList>
    </citation>
    <scope>NUCLEOTIDE SEQUENCE</scope>
    <source>
        <strain evidence="4">Expedition CK06-06</strain>
    </source>
</reference>
<feature type="domain" description="Nitroreductase" evidence="3">
    <location>
        <begin position="28"/>
        <end position="78"/>
    </location>
</feature>
<dbReference type="Gene3D" id="3.40.109.10">
    <property type="entry name" value="NADH Oxidase"/>
    <property type="match status" value="1"/>
</dbReference>
<dbReference type="InterPro" id="IPR000415">
    <property type="entry name" value="Nitroreductase-like"/>
</dbReference>